<dbReference type="SUPFAM" id="SSF52172">
    <property type="entry name" value="CheY-like"/>
    <property type="match status" value="1"/>
</dbReference>
<evidence type="ECO:0000256" key="1">
    <source>
        <dbReference type="ARBA" id="ARBA00000085"/>
    </source>
</evidence>
<evidence type="ECO:0000256" key="2">
    <source>
        <dbReference type="ARBA" id="ARBA00012438"/>
    </source>
</evidence>
<dbReference type="CDD" id="cd00082">
    <property type="entry name" value="HisKA"/>
    <property type="match status" value="1"/>
</dbReference>
<name>A0A7Z0I047_9RHOB</name>
<keyword evidence="8" id="KW-0902">Two-component regulatory system</keyword>
<comment type="catalytic activity">
    <reaction evidence="1">
        <text>ATP + protein L-histidine = ADP + protein N-phospho-L-histidine.</text>
        <dbReference type="EC" id="2.7.13.3"/>
    </reaction>
</comment>
<organism evidence="13 14">
    <name type="scientific">Rhabdonatronobacter sediminivivens</name>
    <dbReference type="NCBI Taxonomy" id="2743469"/>
    <lineage>
        <taxon>Bacteria</taxon>
        <taxon>Pseudomonadati</taxon>
        <taxon>Pseudomonadota</taxon>
        <taxon>Alphaproteobacteria</taxon>
        <taxon>Rhodobacterales</taxon>
        <taxon>Paracoccaceae</taxon>
        <taxon>Rhabdonatronobacter</taxon>
    </lineage>
</organism>
<keyword evidence="4" id="KW-0808">Transferase</keyword>
<feature type="domain" description="Response regulatory" evidence="12">
    <location>
        <begin position="334"/>
        <end position="450"/>
    </location>
</feature>
<dbReference type="SMART" id="SM00388">
    <property type="entry name" value="HisKA"/>
    <property type="match status" value="1"/>
</dbReference>
<evidence type="ECO:0000313" key="13">
    <source>
        <dbReference type="EMBL" id="NYS25500.1"/>
    </source>
</evidence>
<dbReference type="EC" id="2.7.13.3" evidence="2"/>
<evidence type="ECO:0000256" key="4">
    <source>
        <dbReference type="ARBA" id="ARBA00022679"/>
    </source>
</evidence>
<dbReference type="SMART" id="SM00387">
    <property type="entry name" value="HATPase_c"/>
    <property type="match status" value="1"/>
</dbReference>
<keyword evidence="14" id="KW-1185">Reference proteome</keyword>
<dbReference type="InterPro" id="IPR004358">
    <property type="entry name" value="Sig_transdc_His_kin-like_C"/>
</dbReference>
<evidence type="ECO:0000256" key="5">
    <source>
        <dbReference type="ARBA" id="ARBA00022741"/>
    </source>
</evidence>
<evidence type="ECO:0000256" key="3">
    <source>
        <dbReference type="ARBA" id="ARBA00022553"/>
    </source>
</evidence>
<keyword evidence="10" id="KW-0472">Membrane</keyword>
<dbReference type="EMBL" id="JACBXS010000020">
    <property type="protein sequence ID" value="NYS25500.1"/>
    <property type="molecule type" value="Genomic_DNA"/>
</dbReference>
<dbReference type="SUPFAM" id="SSF55874">
    <property type="entry name" value="ATPase domain of HSP90 chaperone/DNA topoisomerase II/histidine kinase"/>
    <property type="match status" value="1"/>
</dbReference>
<protein>
    <recommendedName>
        <fullName evidence="2">histidine kinase</fullName>
        <ecNumber evidence="2">2.7.13.3</ecNumber>
    </recommendedName>
</protein>
<keyword evidence="5" id="KW-0547">Nucleotide-binding</keyword>
<feature type="transmembrane region" description="Helical" evidence="10">
    <location>
        <begin position="7"/>
        <end position="23"/>
    </location>
</feature>
<sequence>MQFAPDLRIALIFAALSVSYIFVSDRLVELFVDDVRSGTVQTAKGTAFVLVSALVIYLLIRAELAKQERLRQAAMRAQRLEAIGQLATVMAHDFNNILTVAIGSAEIAEDALPPVHPARIHLENSMNAAEKAGKLAHQMLVFSRQGHLPSQPVDANQSINDLIPLLTLATGEQVSLRCKLAHGLPPVNAEPYKFENILLNLIINARDAMPQGGEIVLETARERLDAQVSDEIWTVPPGEYVTVSVRDTGHGMSKPIMRKILEPFYTTKPMGRGTGLGLTTLREGMQAWKGHLQITSAVGLGTTIKMYLRPAPYDIPTTREEKRTDATVSSRGETILLVENEADVRASVASQLKNLGYVVRTAADLPEACELLRAGHMVDLLLSDIMLNGTETGVALAKQARAFDKGLKVVLMSGYADPVLTAEMANFADLGWLAKPFDRFTLNRELRRLLD</sequence>
<evidence type="ECO:0000256" key="8">
    <source>
        <dbReference type="ARBA" id="ARBA00023012"/>
    </source>
</evidence>
<dbReference type="AlphaFoldDB" id="A0A7Z0I047"/>
<evidence type="ECO:0000313" key="14">
    <source>
        <dbReference type="Proteomes" id="UP000529417"/>
    </source>
</evidence>
<dbReference type="SUPFAM" id="SSF47384">
    <property type="entry name" value="Homodimeric domain of signal transducing histidine kinase"/>
    <property type="match status" value="1"/>
</dbReference>
<dbReference type="InterPro" id="IPR005467">
    <property type="entry name" value="His_kinase_dom"/>
</dbReference>
<dbReference type="PRINTS" id="PR00344">
    <property type="entry name" value="BCTRLSENSOR"/>
</dbReference>
<dbReference type="PANTHER" id="PTHR43065:SF46">
    <property type="entry name" value="C4-DICARBOXYLATE TRANSPORT SENSOR PROTEIN DCTB"/>
    <property type="match status" value="1"/>
</dbReference>
<dbReference type="Gene3D" id="3.30.565.10">
    <property type="entry name" value="Histidine kinase-like ATPase, C-terminal domain"/>
    <property type="match status" value="1"/>
</dbReference>
<dbReference type="InterPro" id="IPR036097">
    <property type="entry name" value="HisK_dim/P_sf"/>
</dbReference>
<reference evidence="13 14" key="1">
    <citation type="journal article" date="2000" name="Arch. Microbiol.">
        <title>Rhodobaca bogoriensis gen. nov. and sp. nov., an alkaliphilic purple nonsulfur bacterium from African Rift Valley soda lakes.</title>
        <authorList>
            <person name="Milford A.D."/>
            <person name="Achenbach L.A."/>
            <person name="Jung D.O."/>
            <person name="Madigan M.T."/>
        </authorList>
    </citation>
    <scope>NUCLEOTIDE SEQUENCE [LARGE SCALE GENOMIC DNA]</scope>
    <source>
        <strain evidence="13 14">2376</strain>
    </source>
</reference>
<gene>
    <name evidence="13" type="ORF">HUK65_10900</name>
</gene>
<dbReference type="Pfam" id="PF00072">
    <property type="entry name" value="Response_reg"/>
    <property type="match status" value="1"/>
</dbReference>
<evidence type="ECO:0000256" key="10">
    <source>
        <dbReference type="SAM" id="Phobius"/>
    </source>
</evidence>
<dbReference type="InterPro" id="IPR036890">
    <property type="entry name" value="HATPase_C_sf"/>
</dbReference>
<comment type="caution">
    <text evidence="13">The sequence shown here is derived from an EMBL/GenBank/DDBJ whole genome shotgun (WGS) entry which is preliminary data.</text>
</comment>
<feature type="transmembrane region" description="Helical" evidence="10">
    <location>
        <begin position="43"/>
        <end position="60"/>
    </location>
</feature>
<evidence type="ECO:0000256" key="9">
    <source>
        <dbReference type="PROSITE-ProRule" id="PRU00169"/>
    </source>
</evidence>
<dbReference type="InterPro" id="IPR001789">
    <property type="entry name" value="Sig_transdc_resp-reg_receiver"/>
</dbReference>
<keyword evidence="3 9" id="KW-0597">Phosphoprotein</keyword>
<dbReference type="SMART" id="SM00448">
    <property type="entry name" value="REC"/>
    <property type="match status" value="1"/>
</dbReference>
<feature type="modified residue" description="4-aspartylphosphate" evidence="9">
    <location>
        <position position="384"/>
    </location>
</feature>
<dbReference type="Gene3D" id="1.10.287.130">
    <property type="match status" value="1"/>
</dbReference>
<dbReference type="Proteomes" id="UP000529417">
    <property type="component" value="Unassembled WGS sequence"/>
</dbReference>
<keyword evidence="10" id="KW-0812">Transmembrane</keyword>
<dbReference type="GO" id="GO:0000155">
    <property type="term" value="F:phosphorelay sensor kinase activity"/>
    <property type="evidence" value="ECO:0007669"/>
    <property type="project" value="InterPro"/>
</dbReference>
<proteinExistence type="predicted"/>
<dbReference type="GO" id="GO:0005524">
    <property type="term" value="F:ATP binding"/>
    <property type="evidence" value="ECO:0007669"/>
    <property type="project" value="UniProtKB-KW"/>
</dbReference>
<dbReference type="InterPro" id="IPR003594">
    <property type="entry name" value="HATPase_dom"/>
</dbReference>
<accession>A0A7Z0I047</accession>
<dbReference type="Gene3D" id="3.40.50.2300">
    <property type="match status" value="1"/>
</dbReference>
<dbReference type="PROSITE" id="PS50110">
    <property type="entry name" value="RESPONSE_REGULATORY"/>
    <property type="match status" value="1"/>
</dbReference>
<dbReference type="InterPro" id="IPR003661">
    <property type="entry name" value="HisK_dim/P_dom"/>
</dbReference>
<evidence type="ECO:0000259" key="12">
    <source>
        <dbReference type="PROSITE" id="PS50110"/>
    </source>
</evidence>
<dbReference type="RefSeq" id="WP_179906252.1">
    <property type="nucleotide sequence ID" value="NZ_JACBXS010000020.1"/>
</dbReference>
<dbReference type="PROSITE" id="PS50109">
    <property type="entry name" value="HIS_KIN"/>
    <property type="match status" value="1"/>
</dbReference>
<dbReference type="InterPro" id="IPR011006">
    <property type="entry name" value="CheY-like_superfamily"/>
</dbReference>
<dbReference type="Pfam" id="PF02518">
    <property type="entry name" value="HATPase_c"/>
    <property type="match status" value="1"/>
</dbReference>
<evidence type="ECO:0000256" key="6">
    <source>
        <dbReference type="ARBA" id="ARBA00022777"/>
    </source>
</evidence>
<keyword evidence="10" id="KW-1133">Transmembrane helix</keyword>
<evidence type="ECO:0000256" key="7">
    <source>
        <dbReference type="ARBA" id="ARBA00022840"/>
    </source>
</evidence>
<keyword evidence="6" id="KW-0418">Kinase</keyword>
<evidence type="ECO:0000259" key="11">
    <source>
        <dbReference type="PROSITE" id="PS50109"/>
    </source>
</evidence>
<dbReference type="PANTHER" id="PTHR43065">
    <property type="entry name" value="SENSOR HISTIDINE KINASE"/>
    <property type="match status" value="1"/>
</dbReference>
<feature type="domain" description="Histidine kinase" evidence="11">
    <location>
        <begin position="89"/>
        <end position="312"/>
    </location>
</feature>
<keyword evidence="7" id="KW-0067">ATP-binding</keyword>